<keyword evidence="2" id="KW-1003">Cell membrane</keyword>
<evidence type="ECO:0000259" key="16">
    <source>
        <dbReference type="Pfam" id="PF00905"/>
    </source>
</evidence>
<keyword evidence="3" id="KW-0121">Carboxypeptidase</keyword>
<feature type="domain" description="Penicillin-binding protein transpeptidase" evidence="16">
    <location>
        <begin position="400"/>
        <end position="643"/>
    </location>
</feature>
<dbReference type="SUPFAM" id="SSF56601">
    <property type="entry name" value="beta-lactamase/transpeptidase-like"/>
    <property type="match status" value="1"/>
</dbReference>
<dbReference type="GO" id="GO:0008360">
    <property type="term" value="P:regulation of cell shape"/>
    <property type="evidence" value="ECO:0007669"/>
    <property type="project" value="UniProtKB-KW"/>
</dbReference>
<dbReference type="InterPro" id="IPR036950">
    <property type="entry name" value="PBP_transglycosylase"/>
</dbReference>
<dbReference type="EC" id="2.4.99.28" evidence="13"/>
<evidence type="ECO:0000256" key="14">
    <source>
        <dbReference type="ARBA" id="ARBA00049902"/>
    </source>
</evidence>
<keyword evidence="5" id="KW-0328">Glycosyltransferase</keyword>
<dbReference type="GO" id="GO:0071555">
    <property type="term" value="P:cell wall organization"/>
    <property type="evidence" value="ECO:0007669"/>
    <property type="project" value="UniProtKB-KW"/>
</dbReference>
<dbReference type="AlphaFoldDB" id="A0A6J7C637"/>
<reference evidence="18" key="1">
    <citation type="submission" date="2020-05" db="EMBL/GenBank/DDBJ databases">
        <authorList>
            <person name="Chiriac C."/>
            <person name="Salcher M."/>
            <person name="Ghai R."/>
            <person name="Kavagutti S V."/>
        </authorList>
    </citation>
    <scope>NUCLEOTIDE SEQUENCE</scope>
</reference>
<keyword evidence="12" id="KW-0961">Cell wall biogenesis/degradation</keyword>
<dbReference type="InterPro" id="IPR023346">
    <property type="entry name" value="Lysozyme-like_dom_sf"/>
</dbReference>
<dbReference type="GO" id="GO:0030288">
    <property type="term" value="C:outer membrane-bounded periplasmic space"/>
    <property type="evidence" value="ECO:0007669"/>
    <property type="project" value="TreeGrafter"/>
</dbReference>
<dbReference type="GO" id="GO:0009252">
    <property type="term" value="P:peptidoglycan biosynthetic process"/>
    <property type="evidence" value="ECO:0007669"/>
    <property type="project" value="UniProtKB-KW"/>
</dbReference>
<evidence type="ECO:0000256" key="12">
    <source>
        <dbReference type="ARBA" id="ARBA00023316"/>
    </source>
</evidence>
<dbReference type="Gene3D" id="1.10.3810.10">
    <property type="entry name" value="Biosynthetic peptidoglycan transglycosylase-like"/>
    <property type="match status" value="1"/>
</dbReference>
<evidence type="ECO:0000256" key="15">
    <source>
        <dbReference type="SAM" id="Phobius"/>
    </source>
</evidence>
<evidence type="ECO:0000256" key="9">
    <source>
        <dbReference type="ARBA" id="ARBA00022984"/>
    </source>
</evidence>
<evidence type="ECO:0000259" key="17">
    <source>
        <dbReference type="Pfam" id="PF00912"/>
    </source>
</evidence>
<accession>A0A6J7C637</accession>
<dbReference type="Gene3D" id="3.40.710.10">
    <property type="entry name" value="DD-peptidase/beta-lactamase superfamily"/>
    <property type="match status" value="1"/>
</dbReference>
<dbReference type="PANTHER" id="PTHR32282">
    <property type="entry name" value="BINDING PROTEIN TRANSPEPTIDASE, PUTATIVE-RELATED"/>
    <property type="match status" value="1"/>
</dbReference>
<evidence type="ECO:0000256" key="10">
    <source>
        <dbReference type="ARBA" id="ARBA00023136"/>
    </source>
</evidence>
<dbReference type="SUPFAM" id="SSF53955">
    <property type="entry name" value="Lysozyme-like"/>
    <property type="match status" value="1"/>
</dbReference>
<dbReference type="InterPro" id="IPR001460">
    <property type="entry name" value="PCN-bd_Tpept"/>
</dbReference>
<keyword evidence="10 15" id="KW-0472">Membrane</keyword>
<evidence type="ECO:0000256" key="6">
    <source>
        <dbReference type="ARBA" id="ARBA00022679"/>
    </source>
</evidence>
<keyword evidence="11" id="KW-0511">Multifunctional enzyme</keyword>
<feature type="domain" description="Glycosyl transferase family 51" evidence="17">
    <location>
        <begin position="85"/>
        <end position="242"/>
    </location>
</feature>
<proteinExistence type="predicted"/>
<evidence type="ECO:0000256" key="8">
    <source>
        <dbReference type="ARBA" id="ARBA00022960"/>
    </source>
</evidence>
<keyword evidence="8" id="KW-0133">Cell shape</keyword>
<evidence type="ECO:0000313" key="18">
    <source>
        <dbReference type="EMBL" id="CAB4851233.1"/>
    </source>
</evidence>
<name>A0A6J7C637_9ZZZZ</name>
<keyword evidence="4" id="KW-0645">Protease</keyword>
<dbReference type="Pfam" id="PF00905">
    <property type="entry name" value="Transpeptidase"/>
    <property type="match status" value="1"/>
</dbReference>
<keyword evidence="7" id="KW-0378">Hydrolase</keyword>
<keyword evidence="6" id="KW-0808">Transferase</keyword>
<evidence type="ECO:0000256" key="5">
    <source>
        <dbReference type="ARBA" id="ARBA00022676"/>
    </source>
</evidence>
<dbReference type="InterPro" id="IPR012338">
    <property type="entry name" value="Beta-lactam/transpept-like"/>
</dbReference>
<dbReference type="GO" id="GO:0006508">
    <property type="term" value="P:proteolysis"/>
    <property type="evidence" value="ECO:0007669"/>
    <property type="project" value="UniProtKB-KW"/>
</dbReference>
<organism evidence="18">
    <name type="scientific">freshwater metagenome</name>
    <dbReference type="NCBI Taxonomy" id="449393"/>
    <lineage>
        <taxon>unclassified sequences</taxon>
        <taxon>metagenomes</taxon>
        <taxon>ecological metagenomes</taxon>
    </lineage>
</organism>
<dbReference type="PANTHER" id="PTHR32282:SF11">
    <property type="entry name" value="PENICILLIN-BINDING PROTEIN 1B"/>
    <property type="match status" value="1"/>
</dbReference>
<evidence type="ECO:0000256" key="13">
    <source>
        <dbReference type="ARBA" id="ARBA00044770"/>
    </source>
</evidence>
<dbReference type="GO" id="GO:0008658">
    <property type="term" value="F:penicillin binding"/>
    <property type="evidence" value="ECO:0007669"/>
    <property type="project" value="InterPro"/>
</dbReference>
<dbReference type="InterPro" id="IPR050396">
    <property type="entry name" value="Glycosyltr_51/Transpeptidase"/>
</dbReference>
<dbReference type="InterPro" id="IPR001264">
    <property type="entry name" value="Glyco_trans_51"/>
</dbReference>
<keyword evidence="15" id="KW-0812">Transmembrane</keyword>
<gene>
    <name evidence="18" type="ORF">UFOPK3278_01433</name>
</gene>
<dbReference type="EMBL" id="CAFBIX010000101">
    <property type="protein sequence ID" value="CAB4851233.1"/>
    <property type="molecule type" value="Genomic_DNA"/>
</dbReference>
<evidence type="ECO:0000256" key="7">
    <source>
        <dbReference type="ARBA" id="ARBA00022801"/>
    </source>
</evidence>
<protein>
    <recommendedName>
        <fullName evidence="13">peptidoglycan glycosyltransferase</fullName>
        <ecNumber evidence="13">2.4.99.28</ecNumber>
    </recommendedName>
</protein>
<evidence type="ECO:0000256" key="11">
    <source>
        <dbReference type="ARBA" id="ARBA00023268"/>
    </source>
</evidence>
<dbReference type="GO" id="GO:0008955">
    <property type="term" value="F:peptidoglycan glycosyltransferase activity"/>
    <property type="evidence" value="ECO:0007669"/>
    <property type="project" value="UniProtKB-EC"/>
</dbReference>
<keyword evidence="15" id="KW-1133">Transmembrane helix</keyword>
<evidence type="ECO:0000256" key="4">
    <source>
        <dbReference type="ARBA" id="ARBA00022670"/>
    </source>
</evidence>
<comment type="catalytic activity">
    <reaction evidence="14">
        <text>[GlcNAc-(1-&gt;4)-Mur2Ac(oyl-L-Ala-gamma-D-Glu-L-Lys-D-Ala-D-Ala)](n)-di-trans,octa-cis-undecaprenyl diphosphate + beta-D-GlcNAc-(1-&gt;4)-Mur2Ac(oyl-L-Ala-gamma-D-Glu-L-Lys-D-Ala-D-Ala)-di-trans,octa-cis-undecaprenyl diphosphate = [GlcNAc-(1-&gt;4)-Mur2Ac(oyl-L-Ala-gamma-D-Glu-L-Lys-D-Ala-D-Ala)](n+1)-di-trans,octa-cis-undecaprenyl diphosphate + di-trans,octa-cis-undecaprenyl diphosphate + H(+)</text>
        <dbReference type="Rhea" id="RHEA:23708"/>
        <dbReference type="Rhea" id="RHEA-COMP:9602"/>
        <dbReference type="Rhea" id="RHEA-COMP:9603"/>
        <dbReference type="ChEBI" id="CHEBI:15378"/>
        <dbReference type="ChEBI" id="CHEBI:58405"/>
        <dbReference type="ChEBI" id="CHEBI:60033"/>
        <dbReference type="ChEBI" id="CHEBI:78435"/>
        <dbReference type="EC" id="2.4.99.28"/>
    </reaction>
</comment>
<keyword evidence="9" id="KW-0573">Peptidoglycan synthesis</keyword>
<dbReference type="GO" id="GO:0004180">
    <property type="term" value="F:carboxypeptidase activity"/>
    <property type="evidence" value="ECO:0007669"/>
    <property type="project" value="UniProtKB-KW"/>
</dbReference>
<evidence type="ECO:0000256" key="3">
    <source>
        <dbReference type="ARBA" id="ARBA00022645"/>
    </source>
</evidence>
<comment type="subcellular location">
    <subcellularLocation>
        <location evidence="1">Cell membrane</location>
    </subcellularLocation>
</comment>
<feature type="transmembrane region" description="Helical" evidence="15">
    <location>
        <begin position="20"/>
        <end position="42"/>
    </location>
</feature>
<evidence type="ECO:0000256" key="2">
    <source>
        <dbReference type="ARBA" id="ARBA00022475"/>
    </source>
</evidence>
<dbReference type="Pfam" id="PF00912">
    <property type="entry name" value="Transgly"/>
    <property type="match status" value="1"/>
</dbReference>
<sequence>MAGSHRSEGSPRARRRSGGLAVLLPLALFGISLFLALIAYVGTIKVYDRAITDLPDPRDLDSIILGENSGVFDRTGTVKLADFGTDLRETIGFSDIPSLLIDTTTVIEDKTYWQNSGFDPLGFIAAALDTLGGSGRGGSTITQQLVRGILLPDAAFQGSVYERKVKEIIQAIRLTQEFPGRAGKEQIITAYMNNNYYGSRAYGIRAASTEYFGISNLSQLTLGQAALLAAIPQAPSEYDLRIAAVRGADGLLHVPLDAAVAQRRTTVLNLLRNAKNDGIPLETTGLTDEQIDAAAAEIITLIEPPLSKVRAPHFVNIVREVAAGVVCPDDPTVCTKLDTDGYRIITTLDWGMQQSADKWAAAVLSAEMVRPKPYLISLGILKPTDWLRKIRGSNIHNAAIATMDARTGDMLAYTGSADYYAESATPAFQPQYDVLKAYRQPGSSIKPIIYAYALQERAVTPATLLMDVPVDFGQGWTPGEWDNLERGPVTMRHALQGSLNIPAVKTAIRTGADRIWQHMRDGVFKFLGEDNYAGASIAIGTLETRYVDLLSAYGALASQGDTVPRRYVLRIEDRNGEVIWKAASPSSGRRSIMEPAVADLVTNIIAANTDPAQNPVWASRRLIAANGKRRPATFKTGTTDQAKDLAAFGYLAPPSNPDAQHLVTGVWTGNSDATPQSVLSLSAAGGLWQSYFTEITRDLPIAQFKDPEGLEQVVIDANTGELPGACTTATITEYFLPGTAPTTSCSIFRSLSVDQATGLLWDAGCTGPRVEREFMDLSLLETDWPTWQAANIEWAERARQGINVVGGARLGKTTYFYESYWRPNGDTWGGEIAPTRSCLSSP</sequence>
<evidence type="ECO:0000256" key="1">
    <source>
        <dbReference type="ARBA" id="ARBA00004236"/>
    </source>
</evidence>
<dbReference type="GO" id="GO:0005886">
    <property type="term" value="C:plasma membrane"/>
    <property type="evidence" value="ECO:0007669"/>
    <property type="project" value="UniProtKB-SubCell"/>
</dbReference>